<evidence type="ECO:0000259" key="1">
    <source>
        <dbReference type="Pfam" id="PF12680"/>
    </source>
</evidence>
<evidence type="ECO:0000313" key="3">
    <source>
        <dbReference type="Proteomes" id="UP001293718"/>
    </source>
</evidence>
<dbReference type="InterPro" id="IPR032710">
    <property type="entry name" value="NTF2-like_dom_sf"/>
</dbReference>
<protein>
    <submittedName>
        <fullName evidence="2">Nuclear transport factor 2 family protein</fullName>
    </submittedName>
</protein>
<reference evidence="2 3" key="1">
    <citation type="submission" date="2023-11" db="EMBL/GenBank/DDBJ databases">
        <title>Draft genome of Azohydromonas lata strain H1 (DSM1123), a polyhydroxyalkanoate producer.</title>
        <authorList>
            <person name="Traversa D."/>
            <person name="D'Addabbo P."/>
            <person name="Pazzani C."/>
            <person name="Manzari C."/>
            <person name="Chiara M."/>
            <person name="Scrascia M."/>
        </authorList>
    </citation>
    <scope>NUCLEOTIDE SEQUENCE [LARGE SCALE GENOMIC DNA]</scope>
    <source>
        <strain evidence="2 3">H1</strain>
    </source>
</reference>
<name>A0ABU5IA82_9BURK</name>
<accession>A0ABU5IA82</accession>
<keyword evidence="3" id="KW-1185">Reference proteome</keyword>
<dbReference type="InterPro" id="IPR037401">
    <property type="entry name" value="SnoaL-like"/>
</dbReference>
<dbReference type="EMBL" id="JAXOJX010000003">
    <property type="protein sequence ID" value="MDZ5455769.1"/>
    <property type="molecule type" value="Genomic_DNA"/>
</dbReference>
<feature type="domain" description="SnoaL-like" evidence="1">
    <location>
        <begin position="13"/>
        <end position="116"/>
    </location>
</feature>
<comment type="caution">
    <text evidence="2">The sequence shown here is derived from an EMBL/GenBank/DDBJ whole genome shotgun (WGS) entry which is preliminary data.</text>
</comment>
<dbReference type="RefSeq" id="WP_322464452.1">
    <property type="nucleotide sequence ID" value="NZ_JAXOJX010000003.1"/>
</dbReference>
<dbReference type="Proteomes" id="UP001293718">
    <property type="component" value="Unassembled WGS sequence"/>
</dbReference>
<sequence length="158" mass="18067">MAISPADARAALIRRYFDACNAGDYDALMSCFTPDAAHYFPPGLPEIPWRSADTISRKWVWCVQNLGSQWTIEKILCSHDSNEAVIEWTHWKREQSVAQRGDEWYVFDDATGLIKEIRAYYAAPTVSNAQSLPEVNGTRMGELVDFDYAGRGYHLRWE</sequence>
<proteinExistence type="predicted"/>
<gene>
    <name evidence="2" type="ORF">SM757_04195</name>
</gene>
<evidence type="ECO:0000313" key="2">
    <source>
        <dbReference type="EMBL" id="MDZ5455769.1"/>
    </source>
</evidence>
<dbReference type="Gene3D" id="3.10.450.50">
    <property type="match status" value="1"/>
</dbReference>
<dbReference type="Pfam" id="PF12680">
    <property type="entry name" value="SnoaL_2"/>
    <property type="match status" value="1"/>
</dbReference>
<dbReference type="SUPFAM" id="SSF54427">
    <property type="entry name" value="NTF2-like"/>
    <property type="match status" value="1"/>
</dbReference>
<organism evidence="2 3">
    <name type="scientific">Azohydromonas lata</name>
    <dbReference type="NCBI Taxonomy" id="45677"/>
    <lineage>
        <taxon>Bacteria</taxon>
        <taxon>Pseudomonadati</taxon>
        <taxon>Pseudomonadota</taxon>
        <taxon>Betaproteobacteria</taxon>
        <taxon>Burkholderiales</taxon>
        <taxon>Sphaerotilaceae</taxon>
        <taxon>Azohydromonas</taxon>
    </lineage>
</organism>